<reference evidence="3" key="1">
    <citation type="submission" date="2019-03" db="EMBL/GenBank/DDBJ databases">
        <title>Single cell metagenomics reveals metabolic interactions within the superorganism composed of flagellate Streblomastix strix and complex community of Bacteroidetes bacteria on its surface.</title>
        <authorList>
            <person name="Treitli S.C."/>
            <person name="Kolisko M."/>
            <person name="Husnik F."/>
            <person name="Keeling P."/>
            <person name="Hampl V."/>
        </authorList>
    </citation>
    <scope>NUCLEOTIDE SEQUENCE</scope>
    <source>
        <strain evidence="3">STM</strain>
    </source>
</reference>
<evidence type="ECO:0000256" key="1">
    <source>
        <dbReference type="SAM" id="Phobius"/>
    </source>
</evidence>
<name>A0A5J4QC97_9ZZZZ</name>
<evidence type="ECO:0000259" key="2">
    <source>
        <dbReference type="Pfam" id="PF01757"/>
    </source>
</evidence>
<protein>
    <recommendedName>
        <fullName evidence="2">Acyltransferase 3 domain-containing protein</fullName>
    </recommendedName>
</protein>
<feature type="transmembrane region" description="Helical" evidence="1">
    <location>
        <begin position="227"/>
        <end position="247"/>
    </location>
</feature>
<feature type="transmembrane region" description="Helical" evidence="1">
    <location>
        <begin position="196"/>
        <end position="215"/>
    </location>
</feature>
<keyword evidence="1" id="KW-0472">Membrane</keyword>
<feature type="transmembrane region" description="Helical" evidence="1">
    <location>
        <begin position="12"/>
        <end position="31"/>
    </location>
</feature>
<feature type="domain" description="Acyltransferase 3" evidence="2">
    <location>
        <begin position="8"/>
        <end position="308"/>
    </location>
</feature>
<dbReference type="InterPro" id="IPR002656">
    <property type="entry name" value="Acyl_transf_3_dom"/>
</dbReference>
<proteinExistence type="predicted"/>
<comment type="caution">
    <text evidence="3">The sequence shown here is derived from an EMBL/GenBank/DDBJ whole genome shotgun (WGS) entry which is preliminary data.</text>
</comment>
<evidence type="ECO:0000313" key="3">
    <source>
        <dbReference type="EMBL" id="KAA6318648.1"/>
    </source>
</evidence>
<dbReference type="GO" id="GO:0016747">
    <property type="term" value="F:acyltransferase activity, transferring groups other than amino-acyl groups"/>
    <property type="evidence" value="ECO:0007669"/>
    <property type="project" value="InterPro"/>
</dbReference>
<feature type="transmembrane region" description="Helical" evidence="1">
    <location>
        <begin position="144"/>
        <end position="166"/>
    </location>
</feature>
<gene>
    <name evidence="3" type="ORF">EZS27_031368</name>
</gene>
<feature type="transmembrane region" description="Helical" evidence="1">
    <location>
        <begin position="295"/>
        <end position="316"/>
    </location>
</feature>
<dbReference type="Pfam" id="PF01757">
    <property type="entry name" value="Acyl_transf_3"/>
    <property type="match status" value="1"/>
</dbReference>
<organism evidence="3">
    <name type="scientific">termite gut metagenome</name>
    <dbReference type="NCBI Taxonomy" id="433724"/>
    <lineage>
        <taxon>unclassified sequences</taxon>
        <taxon>metagenomes</taxon>
        <taxon>organismal metagenomes</taxon>
    </lineage>
</organism>
<feature type="transmembrane region" description="Helical" evidence="1">
    <location>
        <begin position="37"/>
        <end position="57"/>
    </location>
</feature>
<feature type="transmembrane region" description="Helical" evidence="1">
    <location>
        <begin position="78"/>
        <end position="96"/>
    </location>
</feature>
<keyword evidence="1" id="KW-0812">Transmembrane</keyword>
<sequence>MEIMQRDYSIDFIKGIAILSVIFLHNTPHHYLFSIAWIGQAVPLFLLVTAYLTYVGFEKKSVDVYFSKKSVKKMANRIFLPFMIVTLIQCMIYFSFKSNIAIKSIIASGGIGPGSYYPWLYLQCWIMLPFIIKIVDSISIRKSFILFLVICILLEFMSCSINISGFLYRLLFYRYLFLLYLGCLIKKLYLKIDMKLTILAAISLIFMMIVEYEHLNLEPFFINQWAVYHWVTEFYPLLIFLFLVQLYRKMQDTIITKFFIILGTYSYEIFLCQMFVFSMISKKRLAFIGNVYMELILYILLTTILSIVPILVYKLYLRKKIFPRFA</sequence>
<dbReference type="AlphaFoldDB" id="A0A5J4QC97"/>
<keyword evidence="1" id="KW-1133">Transmembrane helix</keyword>
<feature type="transmembrane region" description="Helical" evidence="1">
    <location>
        <begin position="259"/>
        <end position="280"/>
    </location>
</feature>
<accession>A0A5J4QC97</accession>
<feature type="transmembrane region" description="Helical" evidence="1">
    <location>
        <begin position="116"/>
        <end position="132"/>
    </location>
</feature>
<dbReference type="EMBL" id="SNRY01004125">
    <property type="protein sequence ID" value="KAA6318648.1"/>
    <property type="molecule type" value="Genomic_DNA"/>
</dbReference>
<feature type="transmembrane region" description="Helical" evidence="1">
    <location>
        <begin position="172"/>
        <end position="189"/>
    </location>
</feature>